<dbReference type="RefSeq" id="WP_090399382.1">
    <property type="nucleotide sequence ID" value="NZ_FNEN01000015.1"/>
</dbReference>
<evidence type="ECO:0000256" key="1">
    <source>
        <dbReference type="SAM" id="SignalP"/>
    </source>
</evidence>
<feature type="chain" id="PRO_5039389125" evidence="1">
    <location>
        <begin position="21"/>
        <end position="265"/>
    </location>
</feature>
<protein>
    <submittedName>
        <fullName evidence="2">YfkD-like protein</fullName>
    </submittedName>
</protein>
<dbReference type="AlphaFoldDB" id="A0A1G8R428"/>
<reference evidence="2 3" key="1">
    <citation type="submission" date="2016-10" db="EMBL/GenBank/DDBJ databases">
        <authorList>
            <person name="de Groot N.N."/>
        </authorList>
    </citation>
    <scope>NUCLEOTIDE SEQUENCE [LARGE SCALE GENOMIC DNA]</scope>
    <source>
        <strain evidence="2 3">DSM 21771</strain>
    </source>
</reference>
<dbReference type="EMBL" id="FNEN01000015">
    <property type="protein sequence ID" value="SDJ11744.1"/>
    <property type="molecule type" value="Genomic_DNA"/>
</dbReference>
<dbReference type="OrthoDB" id="2690238at2"/>
<evidence type="ECO:0000313" key="3">
    <source>
        <dbReference type="Proteomes" id="UP000198853"/>
    </source>
</evidence>
<organism evidence="2 3">
    <name type="scientific">Natribacillus halophilus</name>
    <dbReference type="NCBI Taxonomy" id="549003"/>
    <lineage>
        <taxon>Bacteria</taxon>
        <taxon>Bacillati</taxon>
        <taxon>Bacillota</taxon>
        <taxon>Bacilli</taxon>
        <taxon>Bacillales</taxon>
        <taxon>Bacillaceae</taxon>
        <taxon>Natribacillus</taxon>
    </lineage>
</organism>
<dbReference type="Proteomes" id="UP000198853">
    <property type="component" value="Unassembled WGS sequence"/>
</dbReference>
<accession>A0A1G8R428</accession>
<feature type="signal peptide" evidence="1">
    <location>
        <begin position="1"/>
        <end position="20"/>
    </location>
</feature>
<dbReference type="InterPro" id="IPR025548">
    <property type="entry name" value="YfkD"/>
</dbReference>
<evidence type="ECO:0000313" key="2">
    <source>
        <dbReference type="EMBL" id="SDJ11744.1"/>
    </source>
</evidence>
<proteinExistence type="predicted"/>
<keyword evidence="1" id="KW-0732">Signal</keyword>
<keyword evidence="3" id="KW-1185">Reference proteome</keyword>
<gene>
    <name evidence="2" type="ORF">SAMN04488123_11554</name>
</gene>
<sequence length="265" mass="29221">MKGFAIIATIMLLSISSVLTGDIQAAETEEDSDSFTKPDHVYNITRENTYSHTDRELPELEPSELTKDLQETADVNIDNPELVSLLNESTIKDSKIPFGVNASIYLGTWALNYDSGHTEVNWEYENINANEQDNRGGDSVVSLQYKQGQNKEVAGELNSDVPQIDGVKNLMRMKATDKTSLPLSFNATIGQGTEVGPNYQVEGKKLGVLHGYVPAVHEEGTVTYGEVYVKVKGTKRSLEVKNIEKQAVDGWIPVKDHVALKYSNG</sequence>
<dbReference type="Pfam" id="PF14167">
    <property type="entry name" value="YfkD"/>
    <property type="match status" value="1"/>
</dbReference>
<name>A0A1G8R428_9BACI</name>